<evidence type="ECO:0000256" key="1">
    <source>
        <dbReference type="SAM" id="Phobius"/>
    </source>
</evidence>
<keyword evidence="1" id="KW-0812">Transmembrane</keyword>
<dbReference type="HOGENOM" id="CLU_147303_0_0_6"/>
<keyword evidence="1" id="KW-1133">Transmembrane helix</keyword>
<dbReference type="KEGG" id="tvi:Thivi_0431"/>
<dbReference type="OrthoDB" id="5801899at2"/>
<dbReference type="Pfam" id="PF26512">
    <property type="entry name" value="SOI"/>
    <property type="match status" value="1"/>
</dbReference>
<feature type="transmembrane region" description="Helical" evidence="1">
    <location>
        <begin position="5"/>
        <end position="27"/>
    </location>
</feature>
<name>I3Y680_THIV6</name>
<feature type="transmembrane region" description="Helical" evidence="1">
    <location>
        <begin position="68"/>
        <end position="89"/>
    </location>
</feature>
<keyword evidence="3" id="KW-1185">Reference proteome</keyword>
<gene>
    <name evidence="2" type="ordered locus">Thivi_0431</name>
</gene>
<evidence type="ECO:0000313" key="3">
    <source>
        <dbReference type="Proteomes" id="UP000006062"/>
    </source>
</evidence>
<protein>
    <recommendedName>
        <fullName evidence="4">Hydrogenase</fullName>
    </recommendedName>
</protein>
<evidence type="ECO:0008006" key="4">
    <source>
        <dbReference type="Google" id="ProtNLM"/>
    </source>
</evidence>
<organism evidence="2 3">
    <name type="scientific">Thiocystis violascens (strain ATCC 17096 / DSM 198 / 6111)</name>
    <name type="common">Chromatium violascens</name>
    <dbReference type="NCBI Taxonomy" id="765911"/>
    <lineage>
        <taxon>Bacteria</taxon>
        <taxon>Pseudomonadati</taxon>
        <taxon>Pseudomonadota</taxon>
        <taxon>Gammaproteobacteria</taxon>
        <taxon>Chromatiales</taxon>
        <taxon>Chromatiaceae</taxon>
        <taxon>Thiocystis</taxon>
    </lineage>
</organism>
<dbReference type="Proteomes" id="UP000006062">
    <property type="component" value="Chromosome"/>
</dbReference>
<evidence type="ECO:0000313" key="2">
    <source>
        <dbReference type="EMBL" id="AFL72498.1"/>
    </source>
</evidence>
<reference evidence="2 3" key="1">
    <citation type="submission" date="2012-06" db="EMBL/GenBank/DDBJ databases">
        <title>Complete sequence of Thiocystis violascens DSM 198.</title>
        <authorList>
            <consortium name="US DOE Joint Genome Institute"/>
            <person name="Lucas S."/>
            <person name="Han J."/>
            <person name="Lapidus A."/>
            <person name="Cheng J.-F."/>
            <person name="Goodwin L."/>
            <person name="Pitluck S."/>
            <person name="Peters L."/>
            <person name="Ovchinnikova G."/>
            <person name="Teshima H."/>
            <person name="Detter J.C."/>
            <person name="Han C."/>
            <person name="Tapia R."/>
            <person name="Land M."/>
            <person name="Hauser L."/>
            <person name="Kyrpides N."/>
            <person name="Ivanova N."/>
            <person name="Pagani I."/>
            <person name="Vogl K."/>
            <person name="Liu Z."/>
            <person name="Frigaard N.-U."/>
            <person name="Bryant D."/>
            <person name="Woyke T."/>
        </authorList>
    </citation>
    <scope>NUCLEOTIDE SEQUENCE [LARGE SCALE GENOMIC DNA]</scope>
    <source>
        <strain evidence="3">ATCC 17096 / DSM 198 / 6111</strain>
    </source>
</reference>
<dbReference type="RefSeq" id="WP_014776999.1">
    <property type="nucleotide sequence ID" value="NC_018012.1"/>
</dbReference>
<feature type="transmembrane region" description="Helical" evidence="1">
    <location>
        <begin position="109"/>
        <end position="132"/>
    </location>
</feature>
<accession>I3Y680</accession>
<dbReference type="STRING" id="765911.Thivi_0431"/>
<dbReference type="InterPro" id="IPR058965">
    <property type="entry name" value="SOI/HabA-like"/>
</dbReference>
<dbReference type="eggNOG" id="ENOG5032W5M">
    <property type="taxonomic scope" value="Bacteria"/>
</dbReference>
<sequence>MNVSLFRYAFVLILLSLVGGFFIPAMAVPRLGLSAHTIGALGGVLLIAIGAIWQHFHLSNTQGAWLKWSWLYSSYINWFACIVGAFLGAGKMTPIASAGLVGSGKVEALVSALFVSVAIASLIAVALSLWGLRRAS</sequence>
<dbReference type="AlphaFoldDB" id="I3Y680"/>
<keyword evidence="1" id="KW-0472">Membrane</keyword>
<dbReference type="EMBL" id="CP003154">
    <property type="protein sequence ID" value="AFL72498.1"/>
    <property type="molecule type" value="Genomic_DNA"/>
</dbReference>
<feature type="transmembrane region" description="Helical" evidence="1">
    <location>
        <begin position="33"/>
        <end position="56"/>
    </location>
</feature>
<proteinExistence type="predicted"/>